<dbReference type="Proteomes" id="UP000467327">
    <property type="component" value="Chromosome"/>
</dbReference>
<gene>
    <name evidence="1" type="ORF">MAIC_50290</name>
</gene>
<proteinExistence type="predicted"/>
<organism evidence="1 2">
    <name type="scientific">Mycolicibacterium aichiense</name>
    <dbReference type="NCBI Taxonomy" id="1799"/>
    <lineage>
        <taxon>Bacteria</taxon>
        <taxon>Bacillati</taxon>
        <taxon>Actinomycetota</taxon>
        <taxon>Actinomycetes</taxon>
        <taxon>Mycobacteriales</taxon>
        <taxon>Mycobacteriaceae</taxon>
        <taxon>Mycolicibacterium</taxon>
    </lineage>
</organism>
<dbReference type="KEGG" id="maic:MAIC_50290"/>
<dbReference type="AlphaFoldDB" id="A0AAD1HSJ3"/>
<reference evidence="1 2" key="1">
    <citation type="journal article" date="2019" name="Emerg. Microbes Infect.">
        <title>Comprehensive subspecies identification of 175 nontuberculous mycobacteria species based on 7547 genomic profiles.</title>
        <authorList>
            <person name="Matsumoto Y."/>
            <person name="Kinjo T."/>
            <person name="Motooka D."/>
            <person name="Nabeya D."/>
            <person name="Jung N."/>
            <person name="Uechi K."/>
            <person name="Horii T."/>
            <person name="Iida T."/>
            <person name="Fujita J."/>
            <person name="Nakamura S."/>
        </authorList>
    </citation>
    <scope>NUCLEOTIDE SEQUENCE [LARGE SCALE GENOMIC DNA]</scope>
    <source>
        <strain evidence="1 2">JCM 6376</strain>
    </source>
</reference>
<dbReference type="EMBL" id="AP022561">
    <property type="protein sequence ID" value="BBX10226.1"/>
    <property type="molecule type" value="Genomic_DNA"/>
</dbReference>
<protein>
    <submittedName>
        <fullName evidence="1">Uncharacterized protein</fullName>
    </submittedName>
</protein>
<dbReference type="InterPro" id="IPR045499">
    <property type="entry name" value="DUF6492"/>
</dbReference>
<name>A0AAD1HSJ3_9MYCO</name>
<keyword evidence="2" id="KW-1185">Reference proteome</keyword>
<accession>A0AAD1HSJ3</accession>
<sequence>MMKIAATLRSDADIVVHVDSDSAFIRPFTASSFMIDDKTRFHKSEESLRLEAHIPWYAAAARLLGLPEADYYTTEYIDQIVVWRRTVVEAMTARIEETTGENWAKSLARTPHLAEYVLYGVFVDQVLGLEAAGLSNQSRSLCHSRWTGDFTGPADEAAFVDSLLPDPIACAIQSTNSIDVEGRRRILERVTERAAEQDSQR</sequence>
<evidence type="ECO:0000313" key="2">
    <source>
        <dbReference type="Proteomes" id="UP000467327"/>
    </source>
</evidence>
<dbReference type="Pfam" id="PF20102">
    <property type="entry name" value="DUF6492"/>
    <property type="match status" value="1"/>
</dbReference>
<evidence type="ECO:0000313" key="1">
    <source>
        <dbReference type="EMBL" id="BBX10226.1"/>
    </source>
</evidence>